<reference evidence="7" key="1">
    <citation type="submission" date="2023-10" db="EMBL/GenBank/DDBJ databases">
        <title>Genome assembly of Pristionchus species.</title>
        <authorList>
            <person name="Yoshida K."/>
            <person name="Sommer R.J."/>
        </authorList>
    </citation>
    <scope>NUCLEOTIDE SEQUENCE</scope>
    <source>
        <strain evidence="7">RS5133</strain>
    </source>
</reference>
<evidence type="ECO:0000256" key="6">
    <source>
        <dbReference type="SAM" id="Phobius"/>
    </source>
</evidence>
<keyword evidence="5 6" id="KW-0472">Membrane</keyword>
<evidence type="ECO:0000313" key="7">
    <source>
        <dbReference type="EMBL" id="GMT22128.1"/>
    </source>
</evidence>
<dbReference type="GO" id="GO:0016020">
    <property type="term" value="C:membrane"/>
    <property type="evidence" value="ECO:0007669"/>
    <property type="project" value="UniProtKB-SubCell"/>
</dbReference>
<evidence type="ECO:0000256" key="3">
    <source>
        <dbReference type="ARBA" id="ARBA00022692"/>
    </source>
</evidence>
<evidence type="ECO:0000256" key="1">
    <source>
        <dbReference type="ARBA" id="ARBA00004141"/>
    </source>
</evidence>
<dbReference type="Proteomes" id="UP001432322">
    <property type="component" value="Unassembled WGS sequence"/>
</dbReference>
<feature type="transmembrane region" description="Helical" evidence="6">
    <location>
        <begin position="53"/>
        <end position="71"/>
    </location>
</feature>
<keyword evidence="3 6" id="KW-0812">Transmembrane</keyword>
<accession>A0AAV5VRM1</accession>
<evidence type="ECO:0000256" key="4">
    <source>
        <dbReference type="ARBA" id="ARBA00022989"/>
    </source>
</evidence>
<gene>
    <name evidence="7" type="ORF">PFISCL1PPCAC_13425</name>
</gene>
<organism evidence="7 8">
    <name type="scientific">Pristionchus fissidentatus</name>
    <dbReference type="NCBI Taxonomy" id="1538716"/>
    <lineage>
        <taxon>Eukaryota</taxon>
        <taxon>Metazoa</taxon>
        <taxon>Ecdysozoa</taxon>
        <taxon>Nematoda</taxon>
        <taxon>Chromadorea</taxon>
        <taxon>Rhabditida</taxon>
        <taxon>Rhabditina</taxon>
        <taxon>Diplogasteromorpha</taxon>
        <taxon>Diplogasteroidea</taxon>
        <taxon>Neodiplogasteridae</taxon>
        <taxon>Pristionchus</taxon>
    </lineage>
</organism>
<dbReference type="InterPro" id="IPR050920">
    <property type="entry name" value="Nematode_rcpt-like_delta"/>
</dbReference>
<proteinExistence type="inferred from homology"/>
<dbReference type="PANTHER" id="PTHR22945:SF40">
    <property type="entry name" value="SERPENTINE RECEPTOR, CLASS D (DELTA)-RELATED"/>
    <property type="match status" value="1"/>
</dbReference>
<dbReference type="PANTHER" id="PTHR22945">
    <property type="entry name" value="SERPENTINE RECEPTOR, CLASS D DELTA"/>
    <property type="match status" value="1"/>
</dbReference>
<evidence type="ECO:0000313" key="8">
    <source>
        <dbReference type="Proteomes" id="UP001432322"/>
    </source>
</evidence>
<sequence>MFDKLHEFVKCGLCTTRKKLQNDNMAMILIYIGPCTMMGAQWCHSFVSLHTGTVGQSIVLLLVSFAYRLWIL</sequence>
<comment type="caution">
    <text evidence="7">The sequence shown here is derived from an EMBL/GenBank/DDBJ whole genome shotgun (WGS) entry which is preliminary data.</text>
</comment>
<keyword evidence="4 6" id="KW-1133">Transmembrane helix</keyword>
<comment type="subcellular location">
    <subcellularLocation>
        <location evidence="1">Membrane</location>
        <topology evidence="1">Multi-pass membrane protein</topology>
    </subcellularLocation>
</comment>
<name>A0AAV5VRM1_9BILA</name>
<evidence type="ECO:0000256" key="5">
    <source>
        <dbReference type="ARBA" id="ARBA00023136"/>
    </source>
</evidence>
<dbReference type="AlphaFoldDB" id="A0AAV5VRM1"/>
<evidence type="ECO:0000256" key="2">
    <source>
        <dbReference type="ARBA" id="ARBA00009166"/>
    </source>
</evidence>
<feature type="non-terminal residue" evidence="7">
    <location>
        <position position="72"/>
    </location>
</feature>
<keyword evidence="8" id="KW-1185">Reference proteome</keyword>
<dbReference type="EMBL" id="BTSY01000004">
    <property type="protein sequence ID" value="GMT22128.1"/>
    <property type="molecule type" value="Genomic_DNA"/>
</dbReference>
<comment type="similarity">
    <text evidence="2">Belongs to the nematode receptor-like protein srd family.</text>
</comment>
<dbReference type="InterPro" id="IPR019421">
    <property type="entry name" value="7TM_GPCR_serpentine_rcpt_Srd"/>
</dbReference>
<evidence type="ECO:0008006" key="9">
    <source>
        <dbReference type="Google" id="ProtNLM"/>
    </source>
</evidence>
<feature type="transmembrane region" description="Helical" evidence="6">
    <location>
        <begin position="26"/>
        <end position="47"/>
    </location>
</feature>
<protein>
    <recommendedName>
        <fullName evidence="9">G protein-coupled receptor</fullName>
    </recommendedName>
</protein>
<dbReference type="Pfam" id="PF10317">
    <property type="entry name" value="7TM_GPCR_Srd"/>
    <property type="match status" value="1"/>
</dbReference>